<dbReference type="Gene3D" id="3.30.70.330">
    <property type="match status" value="1"/>
</dbReference>
<feature type="region of interest" description="Disordered" evidence="1">
    <location>
        <begin position="1"/>
        <end position="69"/>
    </location>
</feature>
<feature type="region of interest" description="Disordered" evidence="1">
    <location>
        <begin position="495"/>
        <end position="597"/>
    </location>
</feature>
<protein>
    <recommendedName>
        <fullName evidence="4">RRM domain-containing protein</fullName>
    </recommendedName>
</protein>
<dbReference type="InterPro" id="IPR012677">
    <property type="entry name" value="Nucleotide-bd_a/b_plait_sf"/>
</dbReference>
<dbReference type="EMBL" id="BTRK01000004">
    <property type="protein sequence ID" value="GMR47338.1"/>
    <property type="molecule type" value="Genomic_DNA"/>
</dbReference>
<feature type="compositionally biased region" description="Polar residues" evidence="1">
    <location>
        <begin position="1"/>
        <end position="11"/>
    </location>
</feature>
<feature type="region of interest" description="Disordered" evidence="1">
    <location>
        <begin position="272"/>
        <end position="319"/>
    </location>
</feature>
<feature type="compositionally biased region" description="Low complexity" evidence="1">
    <location>
        <begin position="560"/>
        <end position="569"/>
    </location>
</feature>
<feature type="compositionally biased region" description="Basic and acidic residues" evidence="1">
    <location>
        <begin position="26"/>
        <end position="43"/>
    </location>
</feature>
<gene>
    <name evidence="2" type="ORF">PMAYCL1PPCAC_17533</name>
</gene>
<feature type="compositionally biased region" description="Polar residues" evidence="1">
    <location>
        <begin position="44"/>
        <end position="57"/>
    </location>
</feature>
<feature type="non-terminal residue" evidence="2">
    <location>
        <position position="1"/>
    </location>
</feature>
<evidence type="ECO:0000256" key="1">
    <source>
        <dbReference type="SAM" id="MobiDB-lite"/>
    </source>
</evidence>
<evidence type="ECO:0000313" key="2">
    <source>
        <dbReference type="EMBL" id="GMR47338.1"/>
    </source>
</evidence>
<dbReference type="SUPFAM" id="SSF54928">
    <property type="entry name" value="RNA-binding domain, RBD"/>
    <property type="match status" value="1"/>
</dbReference>
<evidence type="ECO:0000313" key="3">
    <source>
        <dbReference type="Proteomes" id="UP001328107"/>
    </source>
</evidence>
<dbReference type="Proteomes" id="UP001328107">
    <property type="component" value="Unassembled WGS sequence"/>
</dbReference>
<accession>A0AAN5I0F7</accession>
<name>A0AAN5I0F7_9BILA</name>
<comment type="caution">
    <text evidence="2">The sequence shown here is derived from an EMBL/GenBank/DDBJ whole genome shotgun (WGS) entry which is preliminary data.</text>
</comment>
<keyword evidence="3" id="KW-1185">Reference proteome</keyword>
<feature type="compositionally biased region" description="Basic and acidic residues" evidence="1">
    <location>
        <begin position="501"/>
        <end position="544"/>
    </location>
</feature>
<organism evidence="2 3">
    <name type="scientific">Pristionchus mayeri</name>
    <dbReference type="NCBI Taxonomy" id="1317129"/>
    <lineage>
        <taxon>Eukaryota</taxon>
        <taxon>Metazoa</taxon>
        <taxon>Ecdysozoa</taxon>
        <taxon>Nematoda</taxon>
        <taxon>Chromadorea</taxon>
        <taxon>Rhabditida</taxon>
        <taxon>Rhabditina</taxon>
        <taxon>Diplogasteromorpha</taxon>
        <taxon>Diplogasteroidea</taxon>
        <taxon>Neodiplogasteridae</taxon>
        <taxon>Pristionchus</taxon>
    </lineage>
</organism>
<feature type="compositionally biased region" description="Basic residues" evidence="1">
    <location>
        <begin position="578"/>
        <end position="588"/>
    </location>
</feature>
<dbReference type="GO" id="GO:0003676">
    <property type="term" value="F:nucleic acid binding"/>
    <property type="evidence" value="ECO:0007669"/>
    <property type="project" value="InterPro"/>
</dbReference>
<dbReference type="InterPro" id="IPR035979">
    <property type="entry name" value="RBD_domain_sf"/>
</dbReference>
<reference evidence="3" key="1">
    <citation type="submission" date="2022-10" db="EMBL/GenBank/DDBJ databases">
        <title>Genome assembly of Pristionchus species.</title>
        <authorList>
            <person name="Yoshida K."/>
            <person name="Sommer R.J."/>
        </authorList>
    </citation>
    <scope>NUCLEOTIDE SEQUENCE [LARGE SCALE GENOMIC DNA]</scope>
    <source>
        <strain evidence="3">RS5460</strain>
    </source>
</reference>
<sequence>EHTSEATNGLSSVDVEDVGFVIPLENAEHTTDDEMVEEARSKTSDASGNDSLLSPTRSRTHDSDSNRKFRITGLKHPGEWRKHEKLQEMLARCEQFHVWFDPNPMRGVKTGGISVTFDCPEAARIAFGEAQKFIIDGAPVKMLASRSFYLPSRRPLHSFTVSEDAEVRDRTVYAVYLLESTSEEVLKGIFGESMERVEIIPLSENRKQAEIVMTTKEAAVTAMEDADGFDLADGENISVLKMFTPSEYSDFVTRSSRPPLLSPTLSTSSSLIAPISRSNSTASTSSKPSPTKAHQKEVEKSPVKPTAAPAPLPTEIPDCEPSLSEVAASITGVVEEERCNWAEINEREELYTLVDKASYKLGGVRDDLLRDSLLAVMEGARAKAAAEEASWMRRHLDTLIKMWKKEISSGVPFERPTRVPLQARVINPVPQDKKRKKGGGAALRAKMGVGEILAAARSKFATEEGELDIEEGDDGSILIGDVPLSFESWARFNKQPLKRPAPKEEKSSVESPKDNRRVKRLKMEEEKKKKKEAKKEAEKPQKELEEGEMDSDSEGDKKGSSSSSSSSSSDSDEEGDSRRRRRFRRKNDRNKPPTLPPLFQSIYDNRVAIISQLSIEHRVAFSKVLTQFVNQKGGIDSNQQKALMSYMSTFQK</sequence>
<evidence type="ECO:0008006" key="4">
    <source>
        <dbReference type="Google" id="ProtNLM"/>
    </source>
</evidence>
<feature type="compositionally biased region" description="Low complexity" evidence="1">
    <location>
        <begin position="272"/>
        <end position="291"/>
    </location>
</feature>
<dbReference type="AlphaFoldDB" id="A0AAN5I0F7"/>
<proteinExistence type="predicted"/>